<dbReference type="SUPFAM" id="SSF103441">
    <property type="entry name" value="PetM subunit of the cytochrome b6f complex"/>
    <property type="match status" value="1"/>
</dbReference>
<feature type="transmembrane region" description="Helical" evidence="7">
    <location>
        <begin position="122"/>
        <end position="144"/>
    </location>
</feature>
<keyword evidence="8" id="KW-1185">Reference proteome</keyword>
<name>A0A1U8MDM8_GOSHI</name>
<dbReference type="InterPro" id="IPR053333">
    <property type="entry name" value="Cytochrome_b6-f_sub7"/>
</dbReference>
<sequence>MPHYLFLRSPLSPTSYTIQLTRKGYSFVNMATSTSAVVAPTTVIASVVNYGSKARKTTPKVVYIGGMSCYGGLKAHNNVVSLGMPVSTEKWFANVVSNLKGNDKGRKGGGGLSSTCNETAEIFKIAAIMNGLVLVGVAVGFVLLRIEAWLEESEE</sequence>
<proteinExistence type="inferred from homology"/>
<dbReference type="GO" id="GO:0016020">
    <property type="term" value="C:membrane"/>
    <property type="evidence" value="ECO:0007669"/>
    <property type="project" value="UniProtKB-SubCell"/>
</dbReference>
<reference evidence="8" key="1">
    <citation type="journal article" date="2020" name="Nat. Genet.">
        <title>Genomic diversifications of five Gossypium allopolyploid species and their impact on cotton improvement.</title>
        <authorList>
            <person name="Chen Z.J."/>
            <person name="Sreedasyam A."/>
            <person name="Ando A."/>
            <person name="Song Q."/>
            <person name="De Santiago L.M."/>
            <person name="Hulse-Kemp A.M."/>
            <person name="Ding M."/>
            <person name="Ye W."/>
            <person name="Kirkbride R.C."/>
            <person name="Jenkins J."/>
            <person name="Plott C."/>
            <person name="Lovell J."/>
            <person name="Lin Y.M."/>
            <person name="Vaughn R."/>
            <person name="Liu B."/>
            <person name="Simpson S."/>
            <person name="Scheffler B.E."/>
            <person name="Wen L."/>
            <person name="Saski C.A."/>
            <person name="Grover C.E."/>
            <person name="Hu G."/>
            <person name="Conover J.L."/>
            <person name="Carlson J.W."/>
            <person name="Shu S."/>
            <person name="Boston L.B."/>
            <person name="Williams M."/>
            <person name="Peterson D.G."/>
            <person name="McGee K."/>
            <person name="Jones D.C."/>
            <person name="Wendel J.F."/>
            <person name="Stelly D.M."/>
            <person name="Grimwood J."/>
            <person name="Schmutz J."/>
        </authorList>
    </citation>
    <scope>NUCLEOTIDE SEQUENCE [LARGE SCALE GENOMIC DNA]</scope>
    <source>
        <strain evidence="8">cv. TM-1</strain>
    </source>
</reference>
<dbReference type="GO" id="GO:0009512">
    <property type="term" value="C:cytochrome b6f complex"/>
    <property type="evidence" value="ECO:0007669"/>
    <property type="project" value="InterPro"/>
</dbReference>
<dbReference type="GeneID" id="107935570"/>
<organism evidence="8 9">
    <name type="scientific">Gossypium hirsutum</name>
    <name type="common">Upland cotton</name>
    <name type="synonym">Gossypium mexicanum</name>
    <dbReference type="NCBI Taxonomy" id="3635"/>
    <lineage>
        <taxon>Eukaryota</taxon>
        <taxon>Viridiplantae</taxon>
        <taxon>Streptophyta</taxon>
        <taxon>Embryophyta</taxon>
        <taxon>Tracheophyta</taxon>
        <taxon>Spermatophyta</taxon>
        <taxon>Magnoliopsida</taxon>
        <taxon>eudicotyledons</taxon>
        <taxon>Gunneridae</taxon>
        <taxon>Pentapetalae</taxon>
        <taxon>rosids</taxon>
        <taxon>malvids</taxon>
        <taxon>Malvales</taxon>
        <taxon>Malvaceae</taxon>
        <taxon>Malvoideae</taxon>
        <taxon>Gossypium</taxon>
    </lineage>
</organism>
<dbReference type="STRING" id="3635.A0A1U8MDM8"/>
<evidence type="ECO:0000256" key="1">
    <source>
        <dbReference type="ARBA" id="ARBA00004167"/>
    </source>
</evidence>
<dbReference type="HAMAP" id="MF_00396">
    <property type="entry name" value="Cytb6_f_PetM"/>
    <property type="match status" value="1"/>
</dbReference>
<evidence type="ECO:0000313" key="8">
    <source>
        <dbReference type="Proteomes" id="UP000818029"/>
    </source>
</evidence>
<dbReference type="PANTHER" id="PTHR34951:SF1">
    <property type="entry name" value="B6F COMPLEX SUBUNIT, PUTATIVE, EXPRESSED-RELATED"/>
    <property type="match status" value="1"/>
</dbReference>
<evidence type="ECO:0000256" key="6">
    <source>
        <dbReference type="ARBA" id="ARBA00023136"/>
    </source>
</evidence>
<dbReference type="PaxDb" id="3635-A0A1U8MDM8"/>
<keyword evidence="6 7" id="KW-0472">Membrane</keyword>
<evidence type="ECO:0000256" key="4">
    <source>
        <dbReference type="ARBA" id="ARBA00022982"/>
    </source>
</evidence>
<evidence type="ECO:0000256" key="7">
    <source>
        <dbReference type="SAM" id="Phobius"/>
    </source>
</evidence>
<comment type="subcellular location">
    <subcellularLocation>
        <location evidence="1">Membrane</location>
        <topology evidence="1">Single-pass membrane protein</topology>
    </subcellularLocation>
</comment>
<dbReference type="InterPro" id="IPR012595">
    <property type="entry name" value="PetM_cyt_b6/f_cplx_su7"/>
</dbReference>
<keyword evidence="5 7" id="KW-1133">Transmembrane helix</keyword>
<dbReference type="PANTHER" id="PTHR34951">
    <property type="entry name" value="B6F COMPLEX SUBUNIT, PUTATIVE, EXPRESSED-RELATED"/>
    <property type="match status" value="1"/>
</dbReference>
<evidence type="ECO:0000313" key="9">
    <source>
        <dbReference type="RefSeq" id="XP_016723684.2"/>
    </source>
</evidence>
<evidence type="ECO:0000256" key="3">
    <source>
        <dbReference type="ARBA" id="ARBA00022692"/>
    </source>
</evidence>
<accession>A0A1U8MDM8</accession>
<dbReference type="Pfam" id="PF08041">
    <property type="entry name" value="PetM"/>
    <property type="match status" value="1"/>
</dbReference>
<dbReference type="Proteomes" id="UP000818029">
    <property type="component" value="Chromosome A06"/>
</dbReference>
<gene>
    <name evidence="9" type="primary">LOC107935570</name>
</gene>
<evidence type="ECO:0000256" key="5">
    <source>
        <dbReference type="ARBA" id="ARBA00022989"/>
    </source>
</evidence>
<protein>
    <recommendedName>
        <fullName evidence="10">Cytochrome b6-f complex subunit 7</fullName>
    </recommendedName>
</protein>
<evidence type="ECO:0000256" key="2">
    <source>
        <dbReference type="ARBA" id="ARBA00022448"/>
    </source>
</evidence>
<dbReference type="KEGG" id="ghi:107935570"/>
<keyword evidence="3 7" id="KW-0812">Transmembrane</keyword>
<dbReference type="RefSeq" id="XP_016723684.2">
    <property type="nucleotide sequence ID" value="XM_016868195.2"/>
</dbReference>
<dbReference type="AlphaFoldDB" id="A0A1U8MDM8"/>
<keyword evidence="4" id="KW-0249">Electron transport</keyword>
<dbReference type="SMR" id="A0A1U8MDM8"/>
<keyword evidence="2" id="KW-0813">Transport</keyword>
<evidence type="ECO:0008006" key="10">
    <source>
        <dbReference type="Google" id="ProtNLM"/>
    </source>
</evidence>
<reference evidence="9" key="2">
    <citation type="submission" date="2025-08" db="UniProtKB">
        <authorList>
            <consortium name="RefSeq"/>
        </authorList>
    </citation>
    <scope>IDENTIFICATION</scope>
</reference>